<dbReference type="EMBL" id="CP042997">
    <property type="protein sequence ID" value="QEH34471.1"/>
    <property type="molecule type" value="Genomic_DNA"/>
</dbReference>
<dbReference type="Gene3D" id="3.40.50.10690">
    <property type="entry name" value="putative lor/sdh protein like domains"/>
    <property type="match status" value="1"/>
</dbReference>
<evidence type="ECO:0000313" key="1">
    <source>
        <dbReference type="EMBL" id="QEH34471.1"/>
    </source>
</evidence>
<dbReference type="AlphaFoldDB" id="A0A5B9W311"/>
<proteinExistence type="predicted"/>
<gene>
    <name evidence="1" type="ORF">OJF2_30100</name>
</gene>
<dbReference type="OrthoDB" id="9780825at2"/>
<name>A0A5B9W311_9BACT</name>
<dbReference type="KEGG" id="agv:OJF2_30100"/>
<sequence>MTARPLDLSRLKTLPLESRDSLTRVEDVVIDPVVPAPPLTPPLSAQVAAAAARIRAAREKGAGVILIYGAHLLRNGAVRLLAELMDAGFLTHLATNGAGTIHDWEYSWLGRSTESVRANVATGTFGTWKETGRNIHLALISGGLRGEGYGASLGRFIAEDGTTLPQQAELERLLREAPLHPLAPAWADTLLAMHAHDLPAGHVNVHHRWKEASILAHAFRHGVPVTVHPGIGYDIIANHPMFNGAVIGRAAAMDFRLMAGSVDTLDGGVVLSVGSAIMGPQVFEKALSCANNLRLQDGRPIVSGHSIFVVDLQDGGGWDWTQGEPPKTNPAYYLRFCKSYARMGGEMHYVQCDNAAFIHNLHHQLLRAPA</sequence>
<reference evidence="1 2" key="1">
    <citation type="submission" date="2019-08" db="EMBL/GenBank/DDBJ databases">
        <title>Deep-cultivation of Planctomycetes and their phenomic and genomic characterization uncovers novel biology.</title>
        <authorList>
            <person name="Wiegand S."/>
            <person name="Jogler M."/>
            <person name="Boedeker C."/>
            <person name="Pinto D."/>
            <person name="Vollmers J."/>
            <person name="Rivas-Marin E."/>
            <person name="Kohn T."/>
            <person name="Peeters S.H."/>
            <person name="Heuer A."/>
            <person name="Rast P."/>
            <person name="Oberbeckmann S."/>
            <person name="Bunk B."/>
            <person name="Jeske O."/>
            <person name="Meyerdierks A."/>
            <person name="Storesund J.E."/>
            <person name="Kallscheuer N."/>
            <person name="Luecker S."/>
            <person name="Lage O.M."/>
            <person name="Pohl T."/>
            <person name="Merkel B.J."/>
            <person name="Hornburger P."/>
            <person name="Mueller R.-W."/>
            <person name="Bruemmer F."/>
            <person name="Labrenz M."/>
            <person name="Spormann A.M."/>
            <person name="Op den Camp H."/>
            <person name="Overmann J."/>
            <person name="Amann R."/>
            <person name="Jetten M.S.M."/>
            <person name="Mascher T."/>
            <person name="Medema M.H."/>
            <person name="Devos D.P."/>
            <person name="Kaster A.-K."/>
            <person name="Ovreas L."/>
            <person name="Rohde M."/>
            <person name="Galperin M.Y."/>
            <person name="Jogler C."/>
        </authorList>
    </citation>
    <scope>NUCLEOTIDE SEQUENCE [LARGE SCALE GENOMIC DNA]</scope>
    <source>
        <strain evidence="1 2">OJF2</strain>
    </source>
</reference>
<evidence type="ECO:0000313" key="2">
    <source>
        <dbReference type="Proteomes" id="UP000324233"/>
    </source>
</evidence>
<keyword evidence="2" id="KW-1185">Reference proteome</keyword>
<accession>A0A5B9W311</accession>
<dbReference type="Proteomes" id="UP000324233">
    <property type="component" value="Chromosome"/>
</dbReference>
<evidence type="ECO:0008006" key="3">
    <source>
        <dbReference type="Google" id="ProtNLM"/>
    </source>
</evidence>
<protein>
    <recommendedName>
        <fullName evidence="3">Deoxyhypusine synthase</fullName>
    </recommendedName>
</protein>
<organism evidence="1 2">
    <name type="scientific">Aquisphaera giovannonii</name>
    <dbReference type="NCBI Taxonomy" id="406548"/>
    <lineage>
        <taxon>Bacteria</taxon>
        <taxon>Pseudomonadati</taxon>
        <taxon>Planctomycetota</taxon>
        <taxon>Planctomycetia</taxon>
        <taxon>Isosphaerales</taxon>
        <taxon>Isosphaeraceae</taxon>
        <taxon>Aquisphaera</taxon>
    </lineage>
</organism>
<dbReference type="RefSeq" id="WP_148594391.1">
    <property type="nucleotide sequence ID" value="NZ_CP042997.1"/>
</dbReference>